<dbReference type="PROSITE" id="PS51006">
    <property type="entry name" value="PABS_2"/>
    <property type="match status" value="1"/>
</dbReference>
<feature type="active site" description="Proton acceptor" evidence="4 5">
    <location>
        <position position="172"/>
    </location>
</feature>
<feature type="binding site" evidence="4">
    <location>
        <position position="78"/>
    </location>
    <ligand>
        <name>spermidine</name>
        <dbReference type="ChEBI" id="CHEBI:57834"/>
    </ligand>
</feature>
<dbReference type="AlphaFoldDB" id="A0A2A4YFJ8"/>
<feature type="binding site" evidence="4">
    <location>
        <position position="122"/>
    </location>
    <ligand>
        <name>S-methyl-5'-thioadenosine</name>
        <dbReference type="ChEBI" id="CHEBI:17509"/>
    </ligand>
</feature>
<evidence type="ECO:0000256" key="4">
    <source>
        <dbReference type="HAMAP-Rule" id="MF_00198"/>
    </source>
</evidence>
<dbReference type="PANTHER" id="PTHR11558:SF11">
    <property type="entry name" value="SPERMIDINE SYNTHASE"/>
    <property type="match status" value="1"/>
</dbReference>
<dbReference type="InterPro" id="IPR029063">
    <property type="entry name" value="SAM-dependent_MTases_sf"/>
</dbReference>
<comment type="function">
    <text evidence="4">Catalyzes the irreversible transfer of a propylamine group from the amino donor S-adenosylmethioninamine (decarboxy-AdoMet) to putrescine (1,4-diaminobutane) to yield spermidine.</text>
</comment>
<comment type="catalytic activity">
    <reaction evidence="4 7">
        <text>S-adenosyl 3-(methylsulfanyl)propylamine + putrescine = S-methyl-5'-thioadenosine + spermidine + H(+)</text>
        <dbReference type="Rhea" id="RHEA:12721"/>
        <dbReference type="ChEBI" id="CHEBI:15378"/>
        <dbReference type="ChEBI" id="CHEBI:17509"/>
        <dbReference type="ChEBI" id="CHEBI:57443"/>
        <dbReference type="ChEBI" id="CHEBI:57834"/>
        <dbReference type="ChEBI" id="CHEBI:326268"/>
        <dbReference type="EC" id="2.5.1.16"/>
    </reaction>
</comment>
<protein>
    <recommendedName>
        <fullName evidence="4">Polyamine aminopropyltransferase</fullName>
    </recommendedName>
    <alternativeName>
        <fullName evidence="4">Putrescine aminopropyltransferase</fullName>
        <shortName evidence="4">PAPT</shortName>
    </alternativeName>
    <alternativeName>
        <fullName evidence="4">Spermidine synthase</fullName>
        <shortName evidence="4">SPDS</shortName>
        <shortName evidence="4">SPDSY</shortName>
        <ecNumber evidence="4">2.5.1.16</ecNumber>
    </alternativeName>
</protein>
<dbReference type="GO" id="GO:0008295">
    <property type="term" value="P:spermidine biosynthetic process"/>
    <property type="evidence" value="ECO:0007669"/>
    <property type="project" value="UniProtKB-UniRule"/>
</dbReference>
<dbReference type="GO" id="GO:0004766">
    <property type="term" value="F:spermidine synthase activity"/>
    <property type="evidence" value="ECO:0007669"/>
    <property type="project" value="UniProtKB-UniRule"/>
</dbReference>
<reference evidence="10" key="1">
    <citation type="submission" date="2017-08" db="EMBL/GenBank/DDBJ databases">
        <title>A dynamic microbial community with high functional redundancy inhabits the cold, oxic subseafloor aquifer.</title>
        <authorList>
            <person name="Tully B.J."/>
            <person name="Wheat C.G."/>
            <person name="Glazer B.T."/>
            <person name="Huber J.A."/>
        </authorList>
    </citation>
    <scope>NUCLEOTIDE SEQUENCE [LARGE SCALE GENOMIC DNA]</scope>
</reference>
<dbReference type="NCBIfam" id="NF002010">
    <property type="entry name" value="PRK00811.1"/>
    <property type="match status" value="1"/>
</dbReference>
<evidence type="ECO:0000313" key="9">
    <source>
        <dbReference type="EMBL" id="PCI93461.1"/>
    </source>
</evidence>
<feature type="binding site" evidence="4">
    <location>
        <position position="179"/>
    </location>
    <ligand>
        <name>S-methyl-5'-thioadenosine</name>
        <dbReference type="ChEBI" id="CHEBI:17509"/>
    </ligand>
</feature>
<evidence type="ECO:0000259" key="8">
    <source>
        <dbReference type="PROSITE" id="PS51006"/>
    </source>
</evidence>
<accession>A0A2A4YFJ8</accession>
<evidence type="ECO:0000256" key="6">
    <source>
        <dbReference type="RuleBase" id="RU003836"/>
    </source>
</evidence>
<dbReference type="EMBL" id="NVUU01000061">
    <property type="protein sequence ID" value="PCI93461.1"/>
    <property type="molecule type" value="Genomic_DNA"/>
</dbReference>
<evidence type="ECO:0000256" key="1">
    <source>
        <dbReference type="ARBA" id="ARBA00007867"/>
    </source>
</evidence>
<dbReference type="InterPro" id="IPR035246">
    <property type="entry name" value="Spermidine_synt_N"/>
</dbReference>
<dbReference type="HAMAP" id="MF_00198">
    <property type="entry name" value="Spermidine_synth"/>
    <property type="match status" value="1"/>
</dbReference>
<dbReference type="EC" id="2.5.1.16" evidence="4"/>
<dbReference type="InterPro" id="IPR001045">
    <property type="entry name" value="Spermi_synthase"/>
</dbReference>
<comment type="subunit">
    <text evidence="4">Homodimer or homotetramer.</text>
</comment>
<dbReference type="InterPro" id="IPR030374">
    <property type="entry name" value="PABS"/>
</dbReference>
<evidence type="ECO:0000256" key="2">
    <source>
        <dbReference type="ARBA" id="ARBA00022679"/>
    </source>
</evidence>
<dbReference type="Gene3D" id="3.40.50.150">
    <property type="entry name" value="Vaccinia Virus protein VP39"/>
    <property type="match status" value="1"/>
</dbReference>
<feature type="binding site" evidence="4">
    <location>
        <begin position="172"/>
        <end position="175"/>
    </location>
    <ligand>
        <name>spermidine</name>
        <dbReference type="ChEBI" id="CHEBI:57834"/>
    </ligand>
</feature>
<evidence type="ECO:0000256" key="3">
    <source>
        <dbReference type="ARBA" id="ARBA00023115"/>
    </source>
</evidence>
<dbReference type="GO" id="GO:0005829">
    <property type="term" value="C:cytosol"/>
    <property type="evidence" value="ECO:0007669"/>
    <property type="project" value="TreeGrafter"/>
</dbReference>
<dbReference type="UniPathway" id="UPA00248">
    <property type="reaction ID" value="UER00314"/>
</dbReference>
<comment type="caution">
    <text evidence="9">The sequence shown here is derived from an EMBL/GenBank/DDBJ whole genome shotgun (WGS) entry which is preliminary data.</text>
</comment>
<feature type="binding site" evidence="4">
    <location>
        <begin position="154"/>
        <end position="155"/>
    </location>
    <ligand>
        <name>S-methyl-5'-thioadenosine</name>
        <dbReference type="ChEBI" id="CHEBI:17509"/>
    </ligand>
</feature>
<dbReference type="SUPFAM" id="SSF53335">
    <property type="entry name" value="S-adenosyl-L-methionine-dependent methyltransferases"/>
    <property type="match status" value="1"/>
</dbReference>
<dbReference type="PROSITE" id="PS01330">
    <property type="entry name" value="PABS_1"/>
    <property type="match status" value="1"/>
</dbReference>
<feature type="binding site" evidence="4">
    <location>
        <position position="47"/>
    </location>
    <ligand>
        <name>S-methyl-5'-thioadenosine</name>
        <dbReference type="ChEBI" id="CHEBI:17509"/>
    </ligand>
</feature>
<feature type="domain" description="PABS" evidence="8">
    <location>
        <begin position="23"/>
        <end position="253"/>
    </location>
</feature>
<dbReference type="Gene3D" id="2.30.140.10">
    <property type="entry name" value="Spermidine synthase, tetramerisation domain"/>
    <property type="match status" value="1"/>
</dbReference>
<dbReference type="Pfam" id="PF01564">
    <property type="entry name" value="Spermine_synth"/>
    <property type="match status" value="1"/>
</dbReference>
<dbReference type="PANTHER" id="PTHR11558">
    <property type="entry name" value="SPERMIDINE/SPERMINE SYNTHASE"/>
    <property type="match status" value="1"/>
</dbReference>
<feature type="binding site" evidence="4">
    <location>
        <position position="102"/>
    </location>
    <ligand>
        <name>spermidine</name>
        <dbReference type="ChEBI" id="CHEBI:57834"/>
    </ligand>
</feature>
<dbReference type="Pfam" id="PF17284">
    <property type="entry name" value="Spermine_synt_N"/>
    <property type="match status" value="1"/>
</dbReference>
<dbReference type="CDD" id="cd02440">
    <property type="entry name" value="AdoMet_MTases"/>
    <property type="match status" value="1"/>
</dbReference>
<gene>
    <name evidence="4" type="primary">speE</name>
    <name evidence="9" type="ORF">COB11_05295</name>
</gene>
<dbReference type="InterPro" id="IPR030373">
    <property type="entry name" value="PABS_CS"/>
</dbReference>
<dbReference type="InterPro" id="IPR037163">
    <property type="entry name" value="Spermidine_synt_N_sf"/>
</dbReference>
<sequence>MKRFILFFLTLSIALCSADEYKETLHDAWSQSFEMSEILYHDKTEHQDLIIFQNPIFGKVLALDGVIQLTELDEFIYHEMITHIPVLTHGNIHKVLVIGGGDGGTIRELVKHPGIMKITLAELDEGVIEFSKKYLPSLSNGAFNSPKLHIKIGDAAEFVKTTEEKFDLIICDSTDPIGPGAVLFQEEFYKNCQKCLNEQGIFVSQAGVPFVQYLHDDQDPYTKLKTAFKHVTFYQAAVPTYVGGPMVFTFASNVPLQYDMAYRTIKKRMQYFMGDCKYYNAKIHRASFVLPEYLNKMLYKDGK</sequence>
<dbReference type="NCBIfam" id="TIGR00417">
    <property type="entry name" value="speE"/>
    <property type="match status" value="1"/>
</dbReference>
<evidence type="ECO:0000313" key="10">
    <source>
        <dbReference type="Proteomes" id="UP000217838"/>
    </source>
</evidence>
<dbReference type="Proteomes" id="UP000217838">
    <property type="component" value="Unassembled WGS sequence"/>
</dbReference>
<keyword evidence="2 4" id="KW-0808">Transferase</keyword>
<keyword evidence="4 7" id="KW-0745">Spermidine biosynthesis</keyword>
<comment type="pathway">
    <text evidence="4">Amine and polyamine biosynthesis; spermidine biosynthesis; spermidine from putrescine: step 1/1.</text>
</comment>
<keyword evidence="3 4" id="KW-0620">Polyamine biosynthesis</keyword>
<name>A0A2A4YFJ8_UNCAE</name>
<proteinExistence type="inferred from homology"/>
<evidence type="ECO:0000256" key="5">
    <source>
        <dbReference type="PROSITE-ProRule" id="PRU00354"/>
    </source>
</evidence>
<organism evidence="9 10">
    <name type="scientific">Aerophobetes bacterium</name>
    <dbReference type="NCBI Taxonomy" id="2030807"/>
    <lineage>
        <taxon>Bacteria</taxon>
        <taxon>Candidatus Aerophobota</taxon>
    </lineage>
</organism>
<comment type="similarity">
    <text evidence="1 4 6">Belongs to the spermidine/spermine synthase family.</text>
</comment>
<evidence type="ECO:0000256" key="7">
    <source>
        <dbReference type="RuleBase" id="RU003837"/>
    </source>
</evidence>